<organism evidence="2 3">
    <name type="scientific">Bifiguratus adelaidae</name>
    <dbReference type="NCBI Taxonomy" id="1938954"/>
    <lineage>
        <taxon>Eukaryota</taxon>
        <taxon>Fungi</taxon>
        <taxon>Fungi incertae sedis</taxon>
        <taxon>Mucoromycota</taxon>
        <taxon>Mucoromycotina</taxon>
        <taxon>Endogonomycetes</taxon>
        <taxon>Endogonales</taxon>
        <taxon>Endogonales incertae sedis</taxon>
        <taxon>Bifiguratus</taxon>
    </lineage>
</organism>
<comment type="caution">
    <text evidence="2">The sequence shown here is derived from an EMBL/GenBank/DDBJ whole genome shotgun (WGS) entry which is preliminary data.</text>
</comment>
<gene>
    <name evidence="2" type="ORF">BZG36_03758</name>
</gene>
<feature type="compositionally biased region" description="Basic residues" evidence="1">
    <location>
        <begin position="156"/>
        <end position="166"/>
    </location>
</feature>
<keyword evidence="3" id="KW-1185">Reference proteome</keyword>
<dbReference type="AlphaFoldDB" id="A0A261Y094"/>
<reference evidence="2 3" key="1">
    <citation type="journal article" date="2017" name="Mycologia">
        <title>Bifiguratus adelaidae, gen. et sp. nov., a new member of Mucoromycotina in endophytic and soil-dwelling habitats.</title>
        <authorList>
            <person name="Torres-Cruz T.J."/>
            <person name="Billingsley Tobias T.L."/>
            <person name="Almatruk M."/>
            <person name="Hesse C."/>
            <person name="Kuske C.R."/>
            <person name="Desiro A."/>
            <person name="Benucci G.M."/>
            <person name="Bonito G."/>
            <person name="Stajich J.E."/>
            <person name="Dunlap C."/>
            <person name="Arnold A.E."/>
            <person name="Porras-Alfaro A."/>
        </authorList>
    </citation>
    <scope>NUCLEOTIDE SEQUENCE [LARGE SCALE GENOMIC DNA]</scope>
    <source>
        <strain evidence="2 3">AZ0501</strain>
    </source>
</reference>
<feature type="compositionally biased region" description="Polar residues" evidence="1">
    <location>
        <begin position="206"/>
        <end position="218"/>
    </location>
</feature>
<feature type="region of interest" description="Disordered" evidence="1">
    <location>
        <begin position="144"/>
        <end position="174"/>
    </location>
</feature>
<evidence type="ECO:0000256" key="1">
    <source>
        <dbReference type="SAM" id="MobiDB-lite"/>
    </source>
</evidence>
<accession>A0A261Y094</accession>
<evidence type="ECO:0000313" key="2">
    <source>
        <dbReference type="EMBL" id="OZJ04026.1"/>
    </source>
</evidence>
<proteinExistence type="predicted"/>
<evidence type="ECO:0000313" key="3">
    <source>
        <dbReference type="Proteomes" id="UP000242875"/>
    </source>
</evidence>
<name>A0A261Y094_9FUNG</name>
<sequence>MLGQQEKAANRQSQSNLQDGAKTHASTRIVDQGTKIIRRQTLEKPVSYEQGSSKSVFQKIKSAWKGLRPKSEASSISTQLNIGIYESTPNLNRHSSLKAPTSTISTPSSIDRMFHTPPTTHQESPTCQPSFGRRLDQYINTDTLDALTPSLPPPRPRLRPPSRPRPRPISTASITDRTSLVRSLERFKRKTSVTDYDPRASYHSAGGQSCISNVSRGSWGTFGDGR</sequence>
<feature type="region of interest" description="Disordered" evidence="1">
    <location>
        <begin position="202"/>
        <end position="226"/>
    </location>
</feature>
<dbReference type="Proteomes" id="UP000242875">
    <property type="component" value="Unassembled WGS sequence"/>
</dbReference>
<feature type="region of interest" description="Disordered" evidence="1">
    <location>
        <begin position="1"/>
        <end position="52"/>
    </location>
</feature>
<dbReference type="EMBL" id="MVBO01000057">
    <property type="protein sequence ID" value="OZJ04026.1"/>
    <property type="molecule type" value="Genomic_DNA"/>
</dbReference>
<protein>
    <submittedName>
        <fullName evidence="2">Uncharacterized protein</fullName>
    </submittedName>
</protein>